<feature type="compositionally biased region" description="Low complexity" evidence="4">
    <location>
        <begin position="327"/>
        <end position="337"/>
    </location>
</feature>
<dbReference type="STRING" id="41875.K8EL24"/>
<protein>
    <submittedName>
        <fullName evidence="5">Uncharacterized protein</fullName>
    </submittedName>
</protein>
<dbReference type="SUPFAM" id="SSF50978">
    <property type="entry name" value="WD40 repeat-like"/>
    <property type="match status" value="1"/>
</dbReference>
<feature type="region of interest" description="Disordered" evidence="4">
    <location>
        <begin position="482"/>
        <end position="503"/>
    </location>
</feature>
<dbReference type="KEGG" id="bpg:Bathy11g01400"/>
<keyword evidence="2" id="KW-0677">Repeat</keyword>
<feature type="compositionally biased region" description="Low complexity" evidence="4">
    <location>
        <begin position="135"/>
        <end position="147"/>
    </location>
</feature>
<evidence type="ECO:0000256" key="2">
    <source>
        <dbReference type="ARBA" id="ARBA00022737"/>
    </source>
</evidence>
<dbReference type="PANTHER" id="PTHR22874">
    <property type="entry name" value="ACTIVATING MOLECULE IN BECN1-REGULATED AUTOPHAGY PROTEIN 1"/>
    <property type="match status" value="1"/>
</dbReference>
<dbReference type="PANTHER" id="PTHR22874:SF1">
    <property type="entry name" value="ACTIVATING MOLECULE IN BECN1-REGULATED AUTOPHAGY PROTEIN 1"/>
    <property type="match status" value="1"/>
</dbReference>
<dbReference type="InterPro" id="IPR011044">
    <property type="entry name" value="Quino_amine_DH_bsu"/>
</dbReference>
<feature type="compositionally biased region" description="Basic and acidic residues" evidence="4">
    <location>
        <begin position="22"/>
        <end position="31"/>
    </location>
</feature>
<dbReference type="GO" id="GO:1990756">
    <property type="term" value="F:ubiquitin-like ligase-substrate adaptor activity"/>
    <property type="evidence" value="ECO:0007669"/>
    <property type="project" value="TreeGrafter"/>
</dbReference>
<name>K8EL24_9CHLO</name>
<accession>K8EL24</accession>
<reference evidence="5 6" key="1">
    <citation type="submission" date="2011-10" db="EMBL/GenBank/DDBJ databases">
        <authorList>
            <person name="Genoscope - CEA"/>
        </authorList>
    </citation>
    <scope>NUCLEOTIDE SEQUENCE [LARGE SCALE GENOMIC DNA]</scope>
    <source>
        <strain evidence="5 6">RCC 1105</strain>
    </source>
</reference>
<dbReference type="InterPro" id="IPR001680">
    <property type="entry name" value="WD40_rpt"/>
</dbReference>
<dbReference type="Proteomes" id="UP000198341">
    <property type="component" value="Chromosome 11"/>
</dbReference>
<feature type="region of interest" description="Disordered" evidence="4">
    <location>
        <begin position="556"/>
        <end position="579"/>
    </location>
</feature>
<feature type="region of interest" description="Disordered" evidence="4">
    <location>
        <begin position="67"/>
        <end position="147"/>
    </location>
</feature>
<feature type="region of interest" description="Disordered" evidence="4">
    <location>
        <begin position="317"/>
        <end position="341"/>
    </location>
</feature>
<dbReference type="SMART" id="SM00320">
    <property type="entry name" value="WD40"/>
    <property type="match status" value="4"/>
</dbReference>
<dbReference type="Pfam" id="PF00400">
    <property type="entry name" value="WD40"/>
    <property type="match status" value="1"/>
</dbReference>
<feature type="compositionally biased region" description="Polar residues" evidence="4">
    <location>
        <begin position="884"/>
        <end position="896"/>
    </location>
</feature>
<feature type="compositionally biased region" description="Basic and acidic residues" evidence="4">
    <location>
        <begin position="455"/>
        <end position="469"/>
    </location>
</feature>
<feature type="compositionally biased region" description="Polar residues" evidence="4">
    <location>
        <begin position="32"/>
        <end position="44"/>
    </location>
</feature>
<feature type="region of interest" description="Disordered" evidence="4">
    <location>
        <begin position="861"/>
        <end position="896"/>
    </location>
</feature>
<dbReference type="PROSITE" id="PS00678">
    <property type="entry name" value="WD_REPEATS_1"/>
    <property type="match status" value="1"/>
</dbReference>
<dbReference type="EMBL" id="FO082268">
    <property type="protein sequence ID" value="CCO18751.1"/>
    <property type="molecule type" value="Genomic_DNA"/>
</dbReference>
<evidence type="ECO:0000256" key="1">
    <source>
        <dbReference type="ARBA" id="ARBA00022574"/>
    </source>
</evidence>
<sequence length="896" mass="99557">MEHIEPFPQREKALLEVREMMMQRDGNDGETTRVNNATQTNNSLHDALRARETYGCSTKRTVVVSKKRRNALLTRRGGNAGELDDDGDDSSPTTDEEEDEDEDDVDDDDEEEKDDDRRKERQRKPTIRSEERRTSCSSSTSSAKTSLENFVERDSLKRFAARYCALLPNPRSTIANAYSCDGTHVASTHGDHTVKIIEVSSGTLVKTLCGHRRTPWVVRFHPSNPNVLASGSLDNTVRVWDISGCEESGTRESGSGKCIAVRDFNKPIASIAFSLDGGCVLVASGHRLTYWKYPEYQARLREQLQQQQMMMIDNEVNNPRRTPESTQQQQQQQQQQQPIEESKETVNILLKTKRSLRCALFRPRGLPLILTAEVSEHDMEPTPGGSSINMGAANIAVTGLSYTGPSPFVAVQMPSDLESGVYVARGFRGNFNSDLNQLRYRNAAGQVAGAKKKKEREEASKNNDAEEREEKIRELFQKDTNNQDGTQNIVSSAPTTRTNRTIPDFDRASSRRRASIDLERAPVFLRGRLLAPMDVDTTAEVAAAVGGYIRRTHRNVQGQDNVDMDGREGTAPSLAGADTTDGDVEIVEDVHDAYNADAGERRLAAIRNTIGGLRVVDIHGRDAAYDAGASRFAQQVAEETSSRPGQEQPCAVQIKLWKYNPANVNVALENACLTLRRAVLCSEMGAHFSPCGNFLAACVICQHHAVGEHIYELRVYSLQKRNFGEVLSARRIRAAHCLTSVQFSPTSEHVLVAYGRKHSSLILLVADGGNYQPVHTILEVYRVADMGLVRVIPSAEDEVNAATFHPHPGGGLVYGTKEGRLRLLRFDGGRDKRYWKNKNRNRRPNSPTSTPSLEDELMIRRRGANEESNSDEDDDYIDADVNDGNNNINLAATTET</sequence>
<dbReference type="InterPro" id="IPR019775">
    <property type="entry name" value="WD40_repeat_CS"/>
</dbReference>
<dbReference type="OrthoDB" id="6363363at2759"/>
<keyword evidence="6" id="KW-1185">Reference proteome</keyword>
<dbReference type="GO" id="GO:0000423">
    <property type="term" value="P:mitophagy"/>
    <property type="evidence" value="ECO:0007669"/>
    <property type="project" value="TreeGrafter"/>
</dbReference>
<dbReference type="InterPro" id="IPR036322">
    <property type="entry name" value="WD40_repeat_dom_sf"/>
</dbReference>
<evidence type="ECO:0000256" key="4">
    <source>
        <dbReference type="SAM" id="MobiDB-lite"/>
    </source>
</evidence>
<evidence type="ECO:0000256" key="3">
    <source>
        <dbReference type="PROSITE-ProRule" id="PRU00221"/>
    </source>
</evidence>
<dbReference type="GO" id="GO:0080008">
    <property type="term" value="C:Cul4-RING E3 ubiquitin ligase complex"/>
    <property type="evidence" value="ECO:0007669"/>
    <property type="project" value="TreeGrafter"/>
</dbReference>
<evidence type="ECO:0000313" key="6">
    <source>
        <dbReference type="Proteomes" id="UP000198341"/>
    </source>
</evidence>
<dbReference type="RefSeq" id="XP_007510406.1">
    <property type="nucleotide sequence ID" value="XM_007510344.1"/>
</dbReference>
<feature type="compositionally biased region" description="Acidic residues" evidence="4">
    <location>
        <begin position="82"/>
        <end position="114"/>
    </location>
</feature>
<dbReference type="SUPFAM" id="SSF50969">
    <property type="entry name" value="YVTN repeat-like/Quinoprotein amine dehydrogenase"/>
    <property type="match status" value="1"/>
</dbReference>
<evidence type="ECO:0000313" key="5">
    <source>
        <dbReference type="EMBL" id="CCO18751.1"/>
    </source>
</evidence>
<feature type="compositionally biased region" description="Acidic residues" evidence="4">
    <location>
        <begin position="868"/>
        <end position="881"/>
    </location>
</feature>
<dbReference type="eggNOG" id="KOG0266">
    <property type="taxonomic scope" value="Eukaryota"/>
</dbReference>
<dbReference type="GO" id="GO:0000045">
    <property type="term" value="P:autophagosome assembly"/>
    <property type="evidence" value="ECO:0007669"/>
    <property type="project" value="TreeGrafter"/>
</dbReference>
<feature type="region of interest" description="Disordered" evidence="4">
    <location>
        <begin position="22"/>
        <end position="54"/>
    </location>
</feature>
<feature type="repeat" description="WD" evidence="3">
    <location>
        <begin position="208"/>
        <end position="250"/>
    </location>
</feature>
<dbReference type="PROSITE" id="PS50294">
    <property type="entry name" value="WD_REPEATS_REGION"/>
    <property type="match status" value="1"/>
</dbReference>
<dbReference type="AlphaFoldDB" id="K8EL24"/>
<dbReference type="Gene3D" id="2.130.10.10">
    <property type="entry name" value="YVTN repeat-like/Quinoprotein amine dehydrogenase"/>
    <property type="match status" value="2"/>
</dbReference>
<dbReference type="InterPro" id="IPR015943">
    <property type="entry name" value="WD40/YVTN_repeat-like_dom_sf"/>
</dbReference>
<feature type="compositionally biased region" description="Polar residues" evidence="4">
    <location>
        <begin position="482"/>
        <end position="501"/>
    </location>
</feature>
<gene>
    <name evidence="5" type="ordered locus">Bathy11g01400</name>
</gene>
<keyword evidence="1 3" id="KW-0853">WD repeat</keyword>
<dbReference type="InterPro" id="IPR052596">
    <property type="entry name" value="AMBRA1_autophagy"/>
</dbReference>
<dbReference type="GeneID" id="19012820"/>
<dbReference type="PROSITE" id="PS50082">
    <property type="entry name" value="WD_REPEATS_2"/>
    <property type="match status" value="1"/>
</dbReference>
<proteinExistence type="predicted"/>
<feature type="compositionally biased region" description="Polar residues" evidence="4">
    <location>
        <begin position="317"/>
        <end position="326"/>
    </location>
</feature>
<feature type="region of interest" description="Disordered" evidence="4">
    <location>
        <begin position="445"/>
        <end position="469"/>
    </location>
</feature>
<organism evidence="5 6">
    <name type="scientific">Bathycoccus prasinos</name>
    <dbReference type="NCBI Taxonomy" id="41875"/>
    <lineage>
        <taxon>Eukaryota</taxon>
        <taxon>Viridiplantae</taxon>
        <taxon>Chlorophyta</taxon>
        <taxon>Mamiellophyceae</taxon>
        <taxon>Mamiellales</taxon>
        <taxon>Bathycoccaceae</taxon>
        <taxon>Bathycoccus</taxon>
    </lineage>
</organism>